<name>A0A375HBI9_9BURK</name>
<dbReference type="NCBIfam" id="TIGR03742">
    <property type="entry name" value="PRTRC_F"/>
    <property type="match status" value="1"/>
</dbReference>
<geneLocation type="plasmid" evidence="1">
    <name>I</name>
</geneLocation>
<protein>
    <submittedName>
        <fullName evidence="1">Uncharacterized protein</fullName>
    </submittedName>
</protein>
<proteinExistence type="predicted"/>
<dbReference type="InterPro" id="IPR022283">
    <property type="entry name" value="PRTRC_protein-F"/>
</dbReference>
<dbReference type="AlphaFoldDB" id="A0A375HBI9"/>
<evidence type="ECO:0000313" key="1">
    <source>
        <dbReference type="EMBL" id="SPD49354.1"/>
    </source>
</evidence>
<gene>
    <name evidence="1" type="ORF">CBM2612_P0699</name>
</gene>
<accession>A0A375HBI9</accession>
<sequence>MLFDPRSTVPDFPAGHQPAWTSHRQHPAAGRGPAHGFLTLPAVARSVPAAARVTFCDEVEITDLVIAQFDAGVLRASDVSDPTGAGDAFAQAMFAWLNPRIPHCQRLQFGFALIDQAAAADQLTQFGWEDALNSPLYLAIELPGEQVFSIGTARAQALRAADPSLLFTAMSLVDAACSRSLFVRTPDVLLDEFARWHWDYDATLADDDSAREFLKENWGGDDADIERYLPSVVRPELAPDDTLPRHSHVQAGSSSLRVLSQRTLRALARSDDAWLGETCAALADLRLTLARARDRSAIAGAQWAEPAYSAATIAYCESNYVSEVLDNHFECASNSGEATMFQCFIPIATQRQAIRQQFGDLASMLQIIGALDRVLTFISS</sequence>
<reference evidence="1" key="1">
    <citation type="submission" date="2018-01" db="EMBL/GenBank/DDBJ databases">
        <authorList>
            <person name="Gaut B.S."/>
            <person name="Morton B.R."/>
            <person name="Clegg M.T."/>
            <person name="Duvall M.R."/>
        </authorList>
    </citation>
    <scope>NUCLEOTIDE SEQUENCE</scope>
    <source>
        <strain evidence="1">Cupriavidus taiwanensis STM 8555</strain>
    </source>
</reference>
<organism evidence="1">
    <name type="scientific">Cupriavidus taiwanensis</name>
    <dbReference type="NCBI Taxonomy" id="164546"/>
    <lineage>
        <taxon>Bacteria</taxon>
        <taxon>Pseudomonadati</taxon>
        <taxon>Pseudomonadota</taxon>
        <taxon>Betaproteobacteria</taxon>
        <taxon>Burkholderiales</taxon>
        <taxon>Burkholderiaceae</taxon>
        <taxon>Cupriavidus</taxon>
    </lineage>
</organism>
<dbReference type="Pfam" id="PF14456">
    <property type="entry name" value="alpha-hel2"/>
    <property type="match status" value="1"/>
</dbReference>
<dbReference type="EMBL" id="LT984809">
    <property type="protein sequence ID" value="SPD49354.1"/>
    <property type="molecule type" value="Genomic_DNA"/>
</dbReference>
<keyword evidence="1" id="KW-0614">Plasmid</keyword>